<evidence type="ECO:0000313" key="2">
    <source>
        <dbReference type="Proteomes" id="UP000028933"/>
    </source>
</evidence>
<name>A0A077EJP7_9FLAO</name>
<dbReference type="EMBL" id="CP007547">
    <property type="protein sequence ID" value="AIL47682.1"/>
    <property type="molecule type" value="Genomic_DNA"/>
</dbReference>
<organism evidence="1 2">
    <name type="scientific">Elizabethkingia anophelis NUHP1</name>
    <dbReference type="NCBI Taxonomy" id="1338011"/>
    <lineage>
        <taxon>Bacteria</taxon>
        <taxon>Pseudomonadati</taxon>
        <taxon>Bacteroidota</taxon>
        <taxon>Flavobacteriia</taxon>
        <taxon>Flavobacteriales</taxon>
        <taxon>Weeksellaceae</taxon>
        <taxon>Elizabethkingia</taxon>
    </lineage>
</organism>
<gene>
    <name evidence="1" type="ORF">BD94_3907</name>
</gene>
<dbReference type="STRING" id="1338011.BD94_3907"/>
<reference evidence="1" key="1">
    <citation type="journal article" date="2013" name="Lancet">
        <title>First case of E anophelis outbreak in an intensive-care unit.</title>
        <authorList>
            <person name="Teo J."/>
            <person name="Tan S.Y."/>
            <person name="Tay M."/>
            <person name="Ding Y."/>
            <person name="Kjelleberg S."/>
            <person name="Givskov M."/>
            <person name="Lin R.T."/>
            <person name="Yang L."/>
        </authorList>
    </citation>
    <scope>NUCLEOTIDE SEQUENCE [LARGE SCALE GENOMIC DNA]</scope>
    <source>
        <strain evidence="1">NUHP1</strain>
    </source>
</reference>
<proteinExistence type="predicted"/>
<sequence>MNKLFTIIFYLTIGITLCFSQQTEIINFSYSLPESSLFKMKFKIDNNGTMKIRGTEAEMAAIKKAGYNKDRKVQYSMSATISMKTEKKINGSLPFQFTFDQLEQNINSDGKKNNQSLSLSDFPIAGEFKNGQYTITSILNVGNAQQEAFIKSLPKNFISNETFIPQIKIGEQFTIKKEISTNEYKSAAQYIYTLKSIENSIAIFDIKINIISNTNSKIKISGQGNGIMRYNIDKKYAISESTSFVYTGTQQEKSYNITGQSAAESSLDIELLE</sequence>
<dbReference type="KEGG" id="eao:BD94_3907"/>
<protein>
    <submittedName>
        <fullName evidence="1">Uncharacterized protein</fullName>
    </submittedName>
</protein>
<accession>A0A077EJP7</accession>
<dbReference type="AlphaFoldDB" id="A0A077EJP7"/>
<evidence type="ECO:0000313" key="1">
    <source>
        <dbReference type="EMBL" id="AIL47682.1"/>
    </source>
</evidence>
<dbReference type="HOGENOM" id="CLU_1018368_0_0_10"/>
<dbReference type="Proteomes" id="UP000028933">
    <property type="component" value="Chromosome"/>
</dbReference>
<dbReference type="RefSeq" id="WP_024563940.1">
    <property type="nucleotide sequence ID" value="NZ_CP007547.1"/>
</dbReference>
<reference evidence="1" key="2">
    <citation type="journal article" date="2015" name="Genome Biol. Evol.">
        <title>Complete Genome Sequence and Transcriptomic Analysis of the Novel Pathogen Elizabethkingia anophelis in Response to Oxidative Stress.</title>
        <authorList>
            <person name="Li Y."/>
            <person name="Liu Y."/>
            <person name="Chew S.C."/>
            <person name="Tay M."/>
            <person name="Salido M.M."/>
            <person name="Teo J."/>
            <person name="Lauro F.M."/>
            <person name="Givskov M."/>
            <person name="Yang L."/>
        </authorList>
    </citation>
    <scope>NUCLEOTIDE SEQUENCE</scope>
    <source>
        <strain evidence="1">NUHP1</strain>
    </source>
</reference>